<dbReference type="InterPro" id="IPR002123">
    <property type="entry name" value="Plipid/glycerol_acylTrfase"/>
</dbReference>
<evidence type="ECO:0000313" key="7">
    <source>
        <dbReference type="Proteomes" id="UP001324634"/>
    </source>
</evidence>
<keyword evidence="4" id="KW-0812">Transmembrane</keyword>
<evidence type="ECO:0000256" key="2">
    <source>
        <dbReference type="ARBA" id="ARBA00022679"/>
    </source>
</evidence>
<dbReference type="SMART" id="SM00563">
    <property type="entry name" value="PlsC"/>
    <property type="match status" value="1"/>
</dbReference>
<keyword evidence="2" id="KW-0808">Transferase</keyword>
<keyword evidence="3 6" id="KW-0012">Acyltransferase</keyword>
<dbReference type="PANTHER" id="PTHR10434:SF11">
    <property type="entry name" value="1-ACYL-SN-GLYCEROL-3-PHOSPHATE ACYLTRANSFERASE"/>
    <property type="match status" value="1"/>
</dbReference>
<evidence type="ECO:0000256" key="3">
    <source>
        <dbReference type="ARBA" id="ARBA00023315"/>
    </source>
</evidence>
<sequence length="256" mass="29219">MRILIQIKAVVVGTVLLFTTLVPACLVALPFGLERRLKIMSPMWERFGKLLLRYACHAKVRYSEDHRSPEFAGVPAQGLYIANHQSYMDIPLVMTKYQVPPIMKKEVLYIPIFGWIAYASGSMPVARGKMSSRKKVFDQAKKRILVEKIGLQVYPEGTRSKNAVPKTMEEVKRTLMIFAFNEKIPVIPTSIYGTRGILNRWGMIRPNRNIGIIVHKEIDPKNFSNVDDFCVACWGKVIEGHDQMKKELQPLNENLS</sequence>
<keyword evidence="4" id="KW-0472">Membrane</keyword>
<protein>
    <submittedName>
        <fullName evidence="6">1-acyl-sn-glycerol-3-phosphate acyltransferase</fullName>
    </submittedName>
</protein>
<dbReference type="PANTHER" id="PTHR10434">
    <property type="entry name" value="1-ACYL-SN-GLYCEROL-3-PHOSPHATE ACYLTRANSFERASE"/>
    <property type="match status" value="1"/>
</dbReference>
<accession>A0AAX4HSG6</accession>
<reference evidence="6 7" key="1">
    <citation type="submission" date="2023-11" db="EMBL/GenBank/DDBJ databases">
        <title>Peredibacter starrii A3.12.</title>
        <authorList>
            <person name="Mitchell R.J."/>
        </authorList>
    </citation>
    <scope>NUCLEOTIDE SEQUENCE [LARGE SCALE GENOMIC DNA]</scope>
    <source>
        <strain evidence="6 7">A3.12</strain>
    </source>
</reference>
<evidence type="ECO:0000259" key="5">
    <source>
        <dbReference type="SMART" id="SM00563"/>
    </source>
</evidence>
<dbReference type="Pfam" id="PF01553">
    <property type="entry name" value="Acyltransferase"/>
    <property type="match status" value="1"/>
</dbReference>
<feature type="domain" description="Phospholipid/glycerol acyltransferase" evidence="5">
    <location>
        <begin position="78"/>
        <end position="194"/>
    </location>
</feature>
<dbReference type="KEGG" id="psti:SOO65_06135"/>
<keyword evidence="7" id="KW-1185">Reference proteome</keyword>
<dbReference type="Proteomes" id="UP001324634">
    <property type="component" value="Chromosome"/>
</dbReference>
<dbReference type="CDD" id="cd07989">
    <property type="entry name" value="LPLAT_AGPAT-like"/>
    <property type="match status" value="1"/>
</dbReference>
<name>A0AAX4HSG6_9BACT</name>
<evidence type="ECO:0000256" key="4">
    <source>
        <dbReference type="SAM" id="Phobius"/>
    </source>
</evidence>
<proteinExistence type="predicted"/>
<dbReference type="GO" id="GO:0006654">
    <property type="term" value="P:phosphatidic acid biosynthetic process"/>
    <property type="evidence" value="ECO:0007669"/>
    <property type="project" value="TreeGrafter"/>
</dbReference>
<organism evidence="6 7">
    <name type="scientific">Peredibacter starrii</name>
    <dbReference type="NCBI Taxonomy" id="28202"/>
    <lineage>
        <taxon>Bacteria</taxon>
        <taxon>Pseudomonadati</taxon>
        <taxon>Bdellovibrionota</taxon>
        <taxon>Bacteriovoracia</taxon>
        <taxon>Bacteriovoracales</taxon>
        <taxon>Bacteriovoracaceae</taxon>
        <taxon>Peredibacter</taxon>
    </lineage>
</organism>
<feature type="transmembrane region" description="Helical" evidence="4">
    <location>
        <begin position="9"/>
        <end position="33"/>
    </location>
</feature>
<dbReference type="GO" id="GO:0003841">
    <property type="term" value="F:1-acylglycerol-3-phosphate O-acyltransferase activity"/>
    <property type="evidence" value="ECO:0007669"/>
    <property type="project" value="TreeGrafter"/>
</dbReference>
<gene>
    <name evidence="6" type="ORF">SOO65_06135</name>
</gene>
<dbReference type="EMBL" id="CP139487">
    <property type="protein sequence ID" value="WPU66321.1"/>
    <property type="molecule type" value="Genomic_DNA"/>
</dbReference>
<dbReference type="SUPFAM" id="SSF69593">
    <property type="entry name" value="Glycerol-3-phosphate (1)-acyltransferase"/>
    <property type="match status" value="1"/>
</dbReference>
<keyword evidence="4" id="KW-1133">Transmembrane helix</keyword>
<comment type="pathway">
    <text evidence="1">Lipid metabolism.</text>
</comment>
<evidence type="ECO:0000256" key="1">
    <source>
        <dbReference type="ARBA" id="ARBA00005189"/>
    </source>
</evidence>
<dbReference type="RefSeq" id="WP_321398420.1">
    <property type="nucleotide sequence ID" value="NZ_CP139487.1"/>
</dbReference>
<evidence type="ECO:0000313" key="6">
    <source>
        <dbReference type="EMBL" id="WPU66321.1"/>
    </source>
</evidence>
<dbReference type="AlphaFoldDB" id="A0AAX4HSG6"/>